<dbReference type="InterPro" id="IPR001242">
    <property type="entry name" value="Condensation_dom"/>
</dbReference>
<dbReference type="NCBIfam" id="TIGR01733">
    <property type="entry name" value="AA-adenyl-dom"/>
    <property type="match status" value="1"/>
</dbReference>
<dbReference type="Pfam" id="PF00501">
    <property type="entry name" value="AMP-binding"/>
    <property type="match status" value="1"/>
</dbReference>
<dbReference type="Pfam" id="PF13193">
    <property type="entry name" value="AMP-binding_C"/>
    <property type="match status" value="1"/>
</dbReference>
<organism evidence="8 9">
    <name type="scientific">Paenibacillus sophorae</name>
    <dbReference type="NCBI Taxonomy" id="1333845"/>
    <lineage>
        <taxon>Bacteria</taxon>
        <taxon>Bacillati</taxon>
        <taxon>Bacillota</taxon>
        <taxon>Bacilli</taxon>
        <taxon>Bacillales</taxon>
        <taxon>Paenibacillaceae</taxon>
        <taxon>Paenibacillus</taxon>
    </lineage>
</organism>
<dbReference type="InterPro" id="IPR036736">
    <property type="entry name" value="ACP-like_sf"/>
</dbReference>
<dbReference type="Gene3D" id="3.30.559.10">
    <property type="entry name" value="Chloramphenicol acetyltransferase-like domain"/>
    <property type="match status" value="2"/>
</dbReference>
<dbReference type="SUPFAM" id="SSF52777">
    <property type="entry name" value="CoA-dependent acyltransferases"/>
    <property type="match status" value="4"/>
</dbReference>
<dbReference type="GO" id="GO:0044550">
    <property type="term" value="P:secondary metabolite biosynthetic process"/>
    <property type="evidence" value="ECO:0007669"/>
    <property type="project" value="TreeGrafter"/>
</dbReference>
<dbReference type="OrthoDB" id="9765680at2"/>
<reference evidence="8 9" key="1">
    <citation type="submission" date="2016-10" db="EMBL/GenBank/DDBJ databases">
        <authorList>
            <person name="de Groot N.N."/>
        </authorList>
    </citation>
    <scope>NUCLEOTIDE SEQUENCE [LARGE SCALE GENOMIC DNA]</scope>
    <source>
        <strain evidence="8 9">CGMCC 1.10238</strain>
    </source>
</reference>
<dbReference type="PROSITE" id="PS50075">
    <property type="entry name" value="CARRIER"/>
    <property type="match status" value="1"/>
</dbReference>
<evidence type="ECO:0000313" key="9">
    <source>
        <dbReference type="Proteomes" id="UP000198809"/>
    </source>
</evidence>
<dbReference type="InterPro" id="IPR009081">
    <property type="entry name" value="PP-bd_ACP"/>
</dbReference>
<evidence type="ECO:0000256" key="2">
    <source>
        <dbReference type="ARBA" id="ARBA00006432"/>
    </source>
</evidence>
<dbReference type="Gene3D" id="3.40.50.980">
    <property type="match status" value="2"/>
</dbReference>
<dbReference type="InterPro" id="IPR000873">
    <property type="entry name" value="AMP-dep_synth/lig_dom"/>
</dbReference>
<dbReference type="PANTHER" id="PTHR45527:SF1">
    <property type="entry name" value="FATTY ACID SYNTHASE"/>
    <property type="match status" value="1"/>
</dbReference>
<evidence type="ECO:0000256" key="3">
    <source>
        <dbReference type="ARBA" id="ARBA00022737"/>
    </source>
</evidence>
<keyword evidence="3" id="KW-0677">Repeat</keyword>
<gene>
    <name evidence="7" type="ORF">KP014_27845</name>
    <name evidence="8" type="ORF">SAMN04487895_112164</name>
</gene>
<dbReference type="GO" id="GO:0031177">
    <property type="term" value="F:phosphopantetheine binding"/>
    <property type="evidence" value="ECO:0007669"/>
    <property type="project" value="TreeGrafter"/>
</dbReference>
<dbReference type="Gene3D" id="1.10.1200.10">
    <property type="entry name" value="ACP-like"/>
    <property type="match status" value="1"/>
</dbReference>
<dbReference type="Gene3D" id="2.30.38.10">
    <property type="entry name" value="Luciferase, Domain 3"/>
    <property type="match status" value="1"/>
</dbReference>
<evidence type="ECO:0000256" key="1">
    <source>
        <dbReference type="ARBA" id="ARBA00001957"/>
    </source>
</evidence>
<protein>
    <submittedName>
        <fullName evidence="8">Amino acid adenylation domain-containing protein</fullName>
    </submittedName>
    <submittedName>
        <fullName evidence="7">Non-ribosomal peptide synthetase</fullName>
    </submittedName>
</protein>
<dbReference type="SUPFAM" id="SSF56801">
    <property type="entry name" value="Acetyl-CoA synthetase-like"/>
    <property type="match status" value="1"/>
</dbReference>
<evidence type="ECO:0000256" key="5">
    <source>
        <dbReference type="ARBA" id="ARBA00023268"/>
    </source>
</evidence>
<keyword evidence="4" id="KW-0045">Antibiotic biosynthesis</keyword>
<keyword evidence="10" id="KW-1185">Reference proteome</keyword>
<dbReference type="EMBL" id="FODH01000012">
    <property type="protein sequence ID" value="SEO83622.1"/>
    <property type="molecule type" value="Genomic_DNA"/>
</dbReference>
<dbReference type="CDD" id="cd05930">
    <property type="entry name" value="A_NRPS"/>
    <property type="match status" value="1"/>
</dbReference>
<evidence type="ECO:0000313" key="7">
    <source>
        <dbReference type="EMBL" id="QWU15606.1"/>
    </source>
</evidence>
<comment type="similarity">
    <text evidence="2">Belongs to the ATP-dependent AMP-binding enzyme family.</text>
</comment>
<dbReference type="InterPro" id="IPR010071">
    <property type="entry name" value="AA_adenyl_dom"/>
</dbReference>
<dbReference type="SUPFAM" id="SSF47336">
    <property type="entry name" value="ACP-like"/>
    <property type="match status" value="1"/>
</dbReference>
<dbReference type="GO" id="GO:0008610">
    <property type="term" value="P:lipid biosynthetic process"/>
    <property type="evidence" value="ECO:0007669"/>
    <property type="project" value="UniProtKB-ARBA"/>
</dbReference>
<evidence type="ECO:0000256" key="4">
    <source>
        <dbReference type="ARBA" id="ARBA00023194"/>
    </source>
</evidence>
<name>A0A1H8SY68_9BACL</name>
<dbReference type="Proteomes" id="UP000198809">
    <property type="component" value="Unassembled WGS sequence"/>
</dbReference>
<dbReference type="GO" id="GO:0017000">
    <property type="term" value="P:antibiotic biosynthetic process"/>
    <property type="evidence" value="ECO:0007669"/>
    <property type="project" value="UniProtKB-KW"/>
</dbReference>
<dbReference type="STRING" id="1333845.SAMN04487895_112164"/>
<dbReference type="GO" id="GO:0005737">
    <property type="term" value="C:cytoplasm"/>
    <property type="evidence" value="ECO:0007669"/>
    <property type="project" value="TreeGrafter"/>
</dbReference>
<dbReference type="InterPro" id="IPR045851">
    <property type="entry name" value="AMP-bd_C_sf"/>
</dbReference>
<accession>A0A1H8SY68</accession>
<dbReference type="RefSeq" id="WP_036588763.1">
    <property type="nucleotide sequence ID" value="NZ_CP076607.1"/>
</dbReference>
<dbReference type="GO" id="GO:0043041">
    <property type="term" value="P:amino acid activation for nonribosomal peptide biosynthetic process"/>
    <property type="evidence" value="ECO:0007669"/>
    <property type="project" value="TreeGrafter"/>
</dbReference>
<sequence>MKTTSDTAKSQLLKKLMNQTAPKQSGEPVAKQATGVNRGDYEIARIADRPYYPASFAQKRMFLLHQMDSQSVAYNLPLAMYIEGEVDTQRFQTAVNQLVERHECLRTGVRMVDQEIVQFTDLDVSIPIQYVEVEEKEIQELMKRFSRPFDLAKPSLARIALAEVGTDRHLLLLDVHHIIADGTSLQVILRDLMAFYNEVVLPPLQLRYRDYAVWQEQWFASEAVKKQEKFWLNMFASDVPILDLPTDFPRPDILAPVGAHHEFAFSRQDTESLKRLAKQCSVTDYTLFLGVLSILLAKYSGQNDIVVGSPIAGRRHPKLQELVGLFVNTIALRSQPEASKKFVTYIKELRETVHSAIDSQDYPFETLVEKTGVTRNINRNPLFDVMFSMINMKKTASQFQDLKISAYSFEREVANFDLELYMTEENNEMQFRLEYNSSLFKAETIQQMVQHFQFITRQLIEDPDREIAAIQLLDETERAKALAKHHGPVVAEEDLIFTKVFEEQVRQTPHAMAAICEDRTLTYSELNAWANRVANGLLEQGLPEEALVTLWLDRELEFLASMIGVFKSALAYVPVDPALPDERIRTILEESKSRLIVTEAQYVEVARAIAGENVQIVLIEDLLESGHSAENPGISVVPANLAYVIFTSGSTGKPKGAMVEHQGMLNHLRAKVTDLNLTSFDRVAETATQSFDVSVWQFLTALVAGGTTIIFKGVTAWQPKPLLEEIRAHDVTVFETVPSHLIVLLDEIEESRGATGTLPLRWMMLNGEQLLSELCRRWFRFYPDIPIINAYGPTECSDDVTHHFVPNVASLKRSAIPISGTIRGMRLYVLNEQLNQVPRGVVGELYVGGIGVGRGYLGDPVKTAAAFLPDMFAEEPGKRMYKTGDLVRELADGTLEFLGRRDHQVKINGMRIELSEIEHALLTTEMVRETVVVAGQWGRSQGKQLCAYVVLKPGIELAELQLAIQSVLPGHMVPAYWMNLDVLPLLLNGKVNRKALPVPERNTSNQIEFVAPQTDDQRLLAKLWADVLDLEESSIGLQHEFFKLGGTSLKAMRLVSKIKTETDVELPFTAIFAGSVLEEFTKLYQQARESSVWRIESVAAEIGMHVPALSEHQRIYRQNSQMPLSVVFNMPYRSVVEGELDTERAEAAFQAVCDRHWIMKANVILDESEGLIFMSNPSAAIEFHSGYTNDEEVAENWRQFVRPFALDQEPMFRMQVLTVNPRRHYIFFDNHTISADFTSKELILREFVSLYLGQPLEPVGMHYPEYIRHRLARAESAAALAQKTEWESEFAQGAKRLRSPEASCLAEVRPETGKRLTLHLEESLLSKIVALSKTYGVSEYNICQAAFTLALSKQFGQDEFFLLSLVTDRDKPGFDQIVGLLFDTIPIPQQVAAECTVAELLAQTQQNSRQAYTKRDYPAIQMYEEQAEQDGGWSDGYFDTTMVWVENNSFDFNKVGFSVREIRDDDDIMMRFDLRLEAYRGESSLMLVLEYRRRLFFAATADRILEQILSGLEFIANHPSEKLSIWRRPHA</sequence>
<dbReference type="InterPro" id="IPR025110">
    <property type="entry name" value="AMP-bd_C"/>
</dbReference>
<feature type="domain" description="Carrier" evidence="6">
    <location>
        <begin position="1011"/>
        <end position="1088"/>
    </location>
</feature>
<comment type="cofactor">
    <cofactor evidence="1">
        <name>pantetheine 4'-phosphate</name>
        <dbReference type="ChEBI" id="CHEBI:47942"/>
    </cofactor>
</comment>
<evidence type="ECO:0000313" key="8">
    <source>
        <dbReference type="EMBL" id="SEO83622.1"/>
    </source>
</evidence>
<dbReference type="PANTHER" id="PTHR45527">
    <property type="entry name" value="NONRIBOSOMAL PEPTIDE SYNTHETASE"/>
    <property type="match status" value="1"/>
</dbReference>
<evidence type="ECO:0000259" key="6">
    <source>
        <dbReference type="PROSITE" id="PS50075"/>
    </source>
</evidence>
<evidence type="ECO:0000313" key="10">
    <source>
        <dbReference type="Proteomes" id="UP000683429"/>
    </source>
</evidence>
<dbReference type="GO" id="GO:0003824">
    <property type="term" value="F:catalytic activity"/>
    <property type="evidence" value="ECO:0007669"/>
    <property type="project" value="UniProtKB-KW"/>
</dbReference>
<dbReference type="Pfam" id="PF00550">
    <property type="entry name" value="PP-binding"/>
    <property type="match status" value="1"/>
</dbReference>
<dbReference type="FunFam" id="3.40.50.980:FF:000001">
    <property type="entry name" value="Non-ribosomal peptide synthetase"/>
    <property type="match status" value="1"/>
</dbReference>
<proteinExistence type="inferred from homology"/>
<dbReference type="Proteomes" id="UP000683429">
    <property type="component" value="Chromosome"/>
</dbReference>
<dbReference type="CDD" id="cd19531">
    <property type="entry name" value="LCL_NRPS-like"/>
    <property type="match status" value="1"/>
</dbReference>
<dbReference type="Gene3D" id="3.30.559.30">
    <property type="entry name" value="Nonribosomal peptide synthetase, condensation domain"/>
    <property type="match status" value="2"/>
</dbReference>
<dbReference type="Pfam" id="PF00668">
    <property type="entry name" value="Condensation"/>
    <property type="match status" value="2"/>
</dbReference>
<keyword evidence="5" id="KW-0511">Multifunctional enzyme</keyword>
<dbReference type="PROSITE" id="PS00455">
    <property type="entry name" value="AMP_BINDING"/>
    <property type="match status" value="1"/>
</dbReference>
<reference evidence="7 10" key="2">
    <citation type="submission" date="2021-06" db="EMBL/GenBank/DDBJ databases">
        <title>Whole genome sequence of Paenibacillus sophorae DSM23020 for comparative genomics.</title>
        <authorList>
            <person name="Kim M.-J."/>
            <person name="Lee G."/>
            <person name="Shin J.-H."/>
        </authorList>
    </citation>
    <scope>NUCLEOTIDE SEQUENCE [LARGE SCALE GENOMIC DNA]</scope>
    <source>
        <strain evidence="7 10">DSM 23020</strain>
    </source>
</reference>
<dbReference type="InterPro" id="IPR020845">
    <property type="entry name" value="AMP-binding_CS"/>
</dbReference>
<dbReference type="InterPro" id="IPR023213">
    <property type="entry name" value="CAT-like_dom_sf"/>
</dbReference>
<dbReference type="Gene3D" id="3.30.300.30">
    <property type="match status" value="1"/>
</dbReference>
<dbReference type="EMBL" id="CP076607">
    <property type="protein sequence ID" value="QWU15606.1"/>
    <property type="molecule type" value="Genomic_DNA"/>
</dbReference>